<accession>B3E036</accession>
<dbReference type="CDD" id="cd14797">
    <property type="entry name" value="DUF302"/>
    <property type="match status" value="1"/>
</dbReference>
<proteinExistence type="predicted"/>
<feature type="domain" description="DUF302" evidence="1">
    <location>
        <begin position="74"/>
        <end position="131"/>
    </location>
</feature>
<gene>
    <name evidence="2" type="ordered locus">Minf_0642</name>
</gene>
<dbReference type="PANTHER" id="PTHR38342">
    <property type="entry name" value="SLR5037 PROTEIN"/>
    <property type="match status" value="1"/>
</dbReference>
<dbReference type="AlphaFoldDB" id="B3E036"/>
<evidence type="ECO:0000259" key="1">
    <source>
        <dbReference type="Pfam" id="PF03625"/>
    </source>
</evidence>
<dbReference type="STRING" id="481448.Minf_0642"/>
<dbReference type="Pfam" id="PF03625">
    <property type="entry name" value="DUF302"/>
    <property type="match status" value="1"/>
</dbReference>
<dbReference type="PANTHER" id="PTHR38342:SF1">
    <property type="entry name" value="SLR5037 PROTEIN"/>
    <property type="match status" value="1"/>
</dbReference>
<protein>
    <submittedName>
        <fullName evidence="2">Uncharacterized conserved protein</fullName>
    </submittedName>
</protein>
<dbReference type="Gene3D" id="3.30.310.70">
    <property type="entry name" value="TT1751-like domain"/>
    <property type="match status" value="1"/>
</dbReference>
<evidence type="ECO:0000313" key="2">
    <source>
        <dbReference type="EMBL" id="ACD82697.1"/>
    </source>
</evidence>
<name>B3E036_METI4</name>
<dbReference type="Proteomes" id="UP000009149">
    <property type="component" value="Chromosome"/>
</dbReference>
<dbReference type="HOGENOM" id="CLU_126998_2_0_0"/>
<dbReference type="InterPro" id="IPR035923">
    <property type="entry name" value="TT1751-like_sf"/>
</dbReference>
<reference evidence="2 3" key="1">
    <citation type="journal article" date="2008" name="Biol. Direct">
        <title>Complete genome sequence of the extremely acidophilic methanotroph isolate V4, Methylacidiphilum infernorum, a representative of the bacterial phylum Verrucomicrobia.</title>
        <authorList>
            <person name="Hou S."/>
            <person name="Makarova K.S."/>
            <person name="Saw J.H."/>
            <person name="Senin P."/>
            <person name="Ly B.V."/>
            <person name="Zhou Z."/>
            <person name="Ren Y."/>
            <person name="Wang J."/>
            <person name="Galperin M.Y."/>
            <person name="Omelchenko M.V."/>
            <person name="Wolf Y.I."/>
            <person name="Yutin N."/>
            <person name="Koonin E.V."/>
            <person name="Stott M.B."/>
            <person name="Mountain B.W."/>
            <person name="Crowe M.A."/>
            <person name="Smirnova A.V."/>
            <person name="Dunfield P.F."/>
            <person name="Feng L."/>
            <person name="Wang L."/>
            <person name="Alam M."/>
        </authorList>
    </citation>
    <scope>NUCLEOTIDE SEQUENCE [LARGE SCALE GENOMIC DNA]</scope>
    <source>
        <strain evidence="3">Isolate V4</strain>
    </source>
</reference>
<dbReference type="EMBL" id="CP000975">
    <property type="protein sequence ID" value="ACD82697.1"/>
    <property type="molecule type" value="Genomic_DNA"/>
</dbReference>
<dbReference type="KEGG" id="min:Minf_0642"/>
<organism evidence="2 3">
    <name type="scientific">Methylacidiphilum infernorum (isolate V4)</name>
    <name type="common">Methylokorus infernorum (strain V4)</name>
    <dbReference type="NCBI Taxonomy" id="481448"/>
    <lineage>
        <taxon>Bacteria</taxon>
        <taxon>Pseudomonadati</taxon>
        <taxon>Verrucomicrobiota</taxon>
        <taxon>Methylacidiphilae</taxon>
        <taxon>Methylacidiphilales</taxon>
        <taxon>Methylacidiphilaceae</taxon>
        <taxon>Methylacidiphilum (ex Ratnadevi et al. 2023)</taxon>
    </lineage>
</organism>
<dbReference type="eggNOG" id="COG3439">
    <property type="taxonomic scope" value="Bacteria"/>
</dbReference>
<dbReference type="InterPro" id="IPR005180">
    <property type="entry name" value="DUF302"/>
</dbReference>
<evidence type="ECO:0000313" key="3">
    <source>
        <dbReference type="Proteomes" id="UP000009149"/>
    </source>
</evidence>
<dbReference type="SUPFAM" id="SSF103247">
    <property type="entry name" value="TT1751-like"/>
    <property type="match status" value="1"/>
</dbReference>
<sequence>MQSYLSLAKADFGLLAISFFPFPDWKKRCCWIIIKEKKESIMLIAYESKKSIEELRKALEANAIEKNFGVMAVHDISKTLENKGFALHYPCLILEICSPRFAQQVLEQNPEVSTALPCRIALYEYKSHRIVATLSPRKTIELFKAPGLHKVAEEVENILKEIMQKSV</sequence>